<organism evidence="2">
    <name type="scientific">Lamellibrachia luymesi</name>
    <name type="common">Deep-sea tubeworm</name>
    <dbReference type="NCBI Taxonomy" id="238240"/>
    <lineage>
        <taxon>Eukaryota</taxon>
        <taxon>Metazoa</taxon>
        <taxon>Spiralia</taxon>
        <taxon>Lophotrochozoa</taxon>
        <taxon>Annelida</taxon>
        <taxon>Polychaeta</taxon>
        <taxon>Sedentaria</taxon>
        <taxon>Canalipalpata</taxon>
        <taxon>Sabellida</taxon>
        <taxon>Siboglinidae</taxon>
        <taxon>Lamellibrachia</taxon>
    </lineage>
</organism>
<sequence>MPHLAPLNWLFLPLFFFFSLLLLMSVTWWAQLILVPKLKSKQNHSMPPWKWN</sequence>
<keyword evidence="1" id="KW-1133">Transmembrane helix</keyword>
<reference evidence="2" key="1">
    <citation type="journal article" date="2015" name="Mol. Phylogenet. Evol.">
        <title>Mitogenomics reveals phylogeny and repeated motifs in control regions of the deep-sea family Siboglinidae (Annelida).</title>
        <authorList>
            <person name="Li Y."/>
            <person name="Kocot K.M."/>
            <person name="Schander C."/>
            <person name="Santos S.R."/>
            <person name="Thornhill D.J."/>
            <person name="Halanych K.M."/>
        </authorList>
    </citation>
    <scope>NUCLEOTIDE SEQUENCE</scope>
</reference>
<gene>
    <name evidence="2" type="primary">atp8</name>
</gene>
<feature type="transmembrane region" description="Helical" evidence="1">
    <location>
        <begin position="12"/>
        <end position="35"/>
    </location>
</feature>
<protein>
    <submittedName>
        <fullName evidence="2">ATP synthase F0 subunit 8</fullName>
    </submittedName>
</protein>
<dbReference type="CTD" id="4509"/>
<dbReference type="AlphaFoldDB" id="A0A0E3DQY3"/>
<geneLocation type="mitochondrion" evidence="2"/>
<dbReference type="GeneID" id="24121531"/>
<keyword evidence="1" id="KW-0472">Membrane</keyword>
<proteinExistence type="predicted"/>
<name>A0A0E3DQY3_LAMLU</name>
<accession>A0A0E3DQY3</accession>
<dbReference type="RefSeq" id="YP_009131464.1">
    <property type="nucleotide sequence ID" value="NC_026858.1"/>
</dbReference>
<evidence type="ECO:0000256" key="1">
    <source>
        <dbReference type="SAM" id="Phobius"/>
    </source>
</evidence>
<evidence type="ECO:0000313" key="2">
    <source>
        <dbReference type="EMBL" id="AIL54824.1"/>
    </source>
</evidence>
<keyword evidence="1" id="KW-0812">Transmembrane</keyword>
<keyword evidence="2" id="KW-0496">Mitochondrion</keyword>
<dbReference type="EMBL" id="KJ789163">
    <property type="protein sequence ID" value="AIL54824.1"/>
    <property type="molecule type" value="Genomic_DNA"/>
</dbReference>